<reference evidence="5 6" key="1">
    <citation type="submission" date="2019-02" db="EMBL/GenBank/DDBJ databases">
        <title>Deep-cultivation of Planctomycetes and their phenomic and genomic characterization uncovers novel biology.</title>
        <authorList>
            <person name="Wiegand S."/>
            <person name="Jogler M."/>
            <person name="Boedeker C."/>
            <person name="Pinto D."/>
            <person name="Vollmers J."/>
            <person name="Rivas-Marin E."/>
            <person name="Kohn T."/>
            <person name="Peeters S.H."/>
            <person name="Heuer A."/>
            <person name="Rast P."/>
            <person name="Oberbeckmann S."/>
            <person name="Bunk B."/>
            <person name="Jeske O."/>
            <person name="Meyerdierks A."/>
            <person name="Storesund J.E."/>
            <person name="Kallscheuer N."/>
            <person name="Luecker S."/>
            <person name="Lage O.M."/>
            <person name="Pohl T."/>
            <person name="Merkel B.J."/>
            <person name="Hornburger P."/>
            <person name="Mueller R.-W."/>
            <person name="Bruemmer F."/>
            <person name="Labrenz M."/>
            <person name="Spormann A.M."/>
            <person name="Op Den Camp H."/>
            <person name="Overmann J."/>
            <person name="Amann R."/>
            <person name="Jetten M.S.M."/>
            <person name="Mascher T."/>
            <person name="Medema M.H."/>
            <person name="Devos D.P."/>
            <person name="Kaster A.-K."/>
            <person name="Ovreas L."/>
            <person name="Rohde M."/>
            <person name="Galperin M.Y."/>
            <person name="Jogler C."/>
        </authorList>
    </citation>
    <scope>NUCLEOTIDE SEQUENCE [LARGE SCALE GENOMIC DNA]</scope>
    <source>
        <strain evidence="5 6">Mal64</strain>
    </source>
</reference>
<dbReference type="SMART" id="SM00822">
    <property type="entry name" value="PKS_KR"/>
    <property type="match status" value="1"/>
</dbReference>
<dbReference type="PROSITE" id="PS00061">
    <property type="entry name" value="ADH_SHORT"/>
    <property type="match status" value="1"/>
</dbReference>
<evidence type="ECO:0000256" key="3">
    <source>
        <dbReference type="RuleBase" id="RU000363"/>
    </source>
</evidence>
<dbReference type="GO" id="GO:0016616">
    <property type="term" value="F:oxidoreductase activity, acting on the CH-OH group of donors, NAD or NADP as acceptor"/>
    <property type="evidence" value="ECO:0007669"/>
    <property type="project" value="TreeGrafter"/>
</dbReference>
<evidence type="ECO:0000256" key="2">
    <source>
        <dbReference type="ARBA" id="ARBA00023002"/>
    </source>
</evidence>
<organism evidence="5 6">
    <name type="scientific">Pseudobythopirellula maris</name>
    <dbReference type="NCBI Taxonomy" id="2527991"/>
    <lineage>
        <taxon>Bacteria</taxon>
        <taxon>Pseudomonadati</taxon>
        <taxon>Planctomycetota</taxon>
        <taxon>Planctomycetia</taxon>
        <taxon>Pirellulales</taxon>
        <taxon>Lacipirellulaceae</taxon>
        <taxon>Pseudobythopirellula</taxon>
    </lineage>
</organism>
<evidence type="ECO:0000313" key="6">
    <source>
        <dbReference type="Proteomes" id="UP000315440"/>
    </source>
</evidence>
<dbReference type="PRINTS" id="PR00081">
    <property type="entry name" value="GDHRDH"/>
</dbReference>
<dbReference type="InterPro" id="IPR036291">
    <property type="entry name" value="NAD(P)-bd_dom_sf"/>
</dbReference>
<name>A0A5C5ZR79_9BACT</name>
<feature type="domain" description="Ketoreductase" evidence="4">
    <location>
        <begin position="6"/>
        <end position="185"/>
    </location>
</feature>
<dbReference type="EC" id="1.-.-.-" evidence="5"/>
<dbReference type="SUPFAM" id="SSF51735">
    <property type="entry name" value="NAD(P)-binding Rossmann-fold domains"/>
    <property type="match status" value="1"/>
</dbReference>
<accession>A0A5C5ZR79</accession>
<dbReference type="PRINTS" id="PR00080">
    <property type="entry name" value="SDRFAMILY"/>
</dbReference>
<keyword evidence="2 5" id="KW-0560">Oxidoreductase</keyword>
<evidence type="ECO:0000259" key="4">
    <source>
        <dbReference type="SMART" id="SM00822"/>
    </source>
</evidence>
<dbReference type="AlphaFoldDB" id="A0A5C5ZR79"/>
<evidence type="ECO:0000313" key="5">
    <source>
        <dbReference type="EMBL" id="TWT89999.1"/>
    </source>
</evidence>
<dbReference type="InterPro" id="IPR002347">
    <property type="entry name" value="SDR_fam"/>
</dbReference>
<comment type="caution">
    <text evidence="5">The sequence shown here is derived from an EMBL/GenBank/DDBJ whole genome shotgun (WGS) entry which is preliminary data.</text>
</comment>
<dbReference type="Pfam" id="PF00106">
    <property type="entry name" value="adh_short"/>
    <property type="match status" value="1"/>
</dbReference>
<gene>
    <name evidence="5" type="primary">sadH_1</name>
    <name evidence="5" type="ORF">Mal64_03810</name>
</gene>
<proteinExistence type="inferred from homology"/>
<sequence length="299" mass="32503">MRLANKHAMITGAASGIGRAIAMRLASRMTHLTLVDIDAAGLERTAREARELGAAVDSQRRDLTLRDEVDATVQESLDQSAGVDLLVNNAGVTYHGPTHAMPAGDLERLMSLNLLAHVRLTHGLLPSLLARPEAHVLNVCSVLGLAGMPRVSAYCAGKFAMVGFSESLRSEYGRVGLGVTAFCPGFVRTELFGSAPLPEGQSKPKSPPAWICLSPERVARRAVLAVERNRGRVVLDPYCWWAIGLKRRLPAAFDWALSLGRRRRVERKRRELAALAPDPQTALRMKLGLGERPRLARAA</sequence>
<dbReference type="EMBL" id="SJPQ01000001">
    <property type="protein sequence ID" value="TWT89999.1"/>
    <property type="molecule type" value="Genomic_DNA"/>
</dbReference>
<dbReference type="InterPro" id="IPR020904">
    <property type="entry name" value="Sc_DH/Rdtase_CS"/>
</dbReference>
<dbReference type="Proteomes" id="UP000315440">
    <property type="component" value="Unassembled WGS sequence"/>
</dbReference>
<dbReference type="PANTHER" id="PTHR24322:SF736">
    <property type="entry name" value="RETINOL DEHYDROGENASE 10"/>
    <property type="match status" value="1"/>
</dbReference>
<comment type="similarity">
    <text evidence="1 3">Belongs to the short-chain dehydrogenases/reductases (SDR) family.</text>
</comment>
<protein>
    <submittedName>
        <fullName evidence="5">Putative oxidoreductase SadH</fullName>
        <ecNumber evidence="5">1.-.-.-</ecNumber>
    </submittedName>
</protein>
<evidence type="ECO:0000256" key="1">
    <source>
        <dbReference type="ARBA" id="ARBA00006484"/>
    </source>
</evidence>
<dbReference type="InterPro" id="IPR057326">
    <property type="entry name" value="KR_dom"/>
</dbReference>
<dbReference type="PANTHER" id="PTHR24322">
    <property type="entry name" value="PKSB"/>
    <property type="match status" value="1"/>
</dbReference>
<keyword evidence="6" id="KW-1185">Reference proteome</keyword>
<dbReference type="Gene3D" id="3.40.50.720">
    <property type="entry name" value="NAD(P)-binding Rossmann-like Domain"/>
    <property type="match status" value="1"/>
</dbReference>
<dbReference type="RefSeq" id="WP_197525345.1">
    <property type="nucleotide sequence ID" value="NZ_SJPQ01000001.1"/>
</dbReference>